<organism evidence="2">
    <name type="scientific">Hexamita inflata</name>
    <dbReference type="NCBI Taxonomy" id="28002"/>
    <lineage>
        <taxon>Eukaryota</taxon>
        <taxon>Metamonada</taxon>
        <taxon>Diplomonadida</taxon>
        <taxon>Hexamitidae</taxon>
        <taxon>Hexamitinae</taxon>
        <taxon>Hexamita</taxon>
    </lineage>
</organism>
<evidence type="ECO:0000313" key="5">
    <source>
        <dbReference type="Proteomes" id="UP001642409"/>
    </source>
</evidence>
<comment type="caution">
    <text evidence="2">The sequence shown here is derived from an EMBL/GenBank/DDBJ whole genome shotgun (WGS) entry which is preliminary data.</text>
</comment>
<evidence type="ECO:0000313" key="2">
    <source>
        <dbReference type="EMBL" id="CAI9950125.1"/>
    </source>
</evidence>
<evidence type="ECO:0000313" key="1">
    <source>
        <dbReference type="EMBL" id="CAI9950121.1"/>
    </source>
</evidence>
<dbReference type="AlphaFoldDB" id="A0AA86UAL9"/>
<dbReference type="Proteomes" id="UP001642409">
    <property type="component" value="Unassembled WGS sequence"/>
</dbReference>
<dbReference type="EMBL" id="CAXDID020000121">
    <property type="protein sequence ID" value="CAL6032111.1"/>
    <property type="molecule type" value="Genomic_DNA"/>
</dbReference>
<gene>
    <name evidence="3" type="ORF">HINF_LOCUS34326</name>
    <name evidence="4" type="ORF">HINF_LOCUS34330</name>
    <name evidence="1" type="ORF">HINF_LOCUS37766</name>
    <name evidence="2" type="ORF">HINF_LOCUS37770</name>
</gene>
<accession>A0AA86UAL9</accession>
<protein>
    <submittedName>
        <fullName evidence="2">Leucine-rich repeat domain superfamily</fullName>
    </submittedName>
    <submittedName>
        <fullName evidence="3">Leucine-rich_repeat domain superfamily</fullName>
    </submittedName>
</protein>
<sequence length="204" mass="23877">MNVKNSNNFLKIPSVQQLMDHGIQIKIWIKNIPINMKHLTIRSSNLLSLKGLVNVRCREYLDVSGNSVQSYNLIKNLEPLRAYMIIFFRSLLDNKVVNVEPLMGLTYLDWWDLRSNFVQDLEPLILHPNRKCYHLYDQSTPSAQQISDSQQFISRIYLLNLHIQILLLLVQLDQIPSGYRTSLFINVNKYINYHFSLTSSKTTH</sequence>
<proteinExistence type="predicted"/>
<evidence type="ECO:0000313" key="4">
    <source>
        <dbReference type="EMBL" id="CAL6032111.1"/>
    </source>
</evidence>
<evidence type="ECO:0000313" key="3">
    <source>
        <dbReference type="EMBL" id="CAL6032103.1"/>
    </source>
</evidence>
<name>A0AA86UAL9_9EUKA</name>
<dbReference type="EMBL" id="CATOUU010000806">
    <property type="protein sequence ID" value="CAI9950121.1"/>
    <property type="molecule type" value="Genomic_DNA"/>
</dbReference>
<dbReference type="EMBL" id="CATOUU010000806">
    <property type="protein sequence ID" value="CAI9950125.1"/>
    <property type="molecule type" value="Genomic_DNA"/>
</dbReference>
<dbReference type="EMBL" id="CAXDID020000121">
    <property type="protein sequence ID" value="CAL6032103.1"/>
    <property type="molecule type" value="Genomic_DNA"/>
</dbReference>
<dbReference type="Gene3D" id="3.80.10.10">
    <property type="entry name" value="Ribonuclease Inhibitor"/>
    <property type="match status" value="1"/>
</dbReference>
<keyword evidence="5" id="KW-1185">Reference proteome</keyword>
<reference evidence="2" key="1">
    <citation type="submission" date="2023-06" db="EMBL/GenBank/DDBJ databases">
        <authorList>
            <person name="Kurt Z."/>
        </authorList>
    </citation>
    <scope>NUCLEOTIDE SEQUENCE</scope>
</reference>
<dbReference type="InterPro" id="IPR032675">
    <property type="entry name" value="LRR_dom_sf"/>
</dbReference>
<reference evidence="3 5" key="2">
    <citation type="submission" date="2024-07" db="EMBL/GenBank/DDBJ databases">
        <authorList>
            <person name="Akdeniz Z."/>
        </authorList>
    </citation>
    <scope>NUCLEOTIDE SEQUENCE [LARGE SCALE GENOMIC DNA]</scope>
</reference>